<dbReference type="Proteomes" id="UP000502196">
    <property type="component" value="Chromosome"/>
</dbReference>
<organism evidence="1 3">
    <name type="scientific">Kyrpidia spormannii</name>
    <dbReference type="NCBI Taxonomy" id="2055160"/>
    <lineage>
        <taxon>Bacteria</taxon>
        <taxon>Bacillati</taxon>
        <taxon>Bacillota</taxon>
        <taxon>Bacilli</taxon>
        <taxon>Bacillales</taxon>
        <taxon>Alicyclobacillaceae</taxon>
        <taxon>Kyrpidia</taxon>
    </lineage>
</organism>
<accession>A0A2K8N5S5</accession>
<gene>
    <name evidence="2" type="ORF">COOX1_1500</name>
    <name evidence="1" type="ORF">CVV65_06935</name>
</gene>
<proteinExistence type="predicted"/>
<reference evidence="1" key="2">
    <citation type="journal article" date="2018" name="Genome Announc.">
        <title>Complete Genome Sequence of Kyrpidia sp. Strain EA-1, a Thermophilic Knallgas Bacterium, Isolated from the Azores.</title>
        <authorList>
            <person name="Reiner J.E."/>
            <person name="Lapp C.J."/>
            <person name="Bunk B."/>
            <person name="Sproer C."/>
            <person name="Overmann J."/>
            <person name="Gescher J."/>
        </authorList>
    </citation>
    <scope>NUCLEOTIDE SEQUENCE</scope>
    <source>
        <strain evidence="1">EA-1</strain>
    </source>
</reference>
<dbReference type="EMBL" id="CP024955">
    <property type="protein sequence ID" value="ATY84694.1"/>
    <property type="molecule type" value="Genomic_DNA"/>
</dbReference>
<dbReference type="EMBL" id="LR792683">
    <property type="protein sequence ID" value="CAB3392617.1"/>
    <property type="molecule type" value="Genomic_DNA"/>
</dbReference>
<name>A0A2K8N5S5_9BACL</name>
<reference evidence="3" key="1">
    <citation type="submission" date="2017-11" db="EMBL/GenBank/DDBJ databases">
        <title>Complete Genome Sequence of Kyrpidia sp. Strain EA-1, a thermophilic, hydrogen-oxidizing Bacterium, isolated from the Azores.</title>
        <authorList>
            <person name="Reiner J.E."/>
            <person name="Lapp C.J."/>
            <person name="Bunk B."/>
            <person name="Gescher J."/>
        </authorList>
    </citation>
    <scope>NUCLEOTIDE SEQUENCE [LARGE SCALE GENOMIC DNA]</scope>
    <source>
        <strain evidence="3">EA-1</strain>
    </source>
</reference>
<evidence type="ECO:0000313" key="4">
    <source>
        <dbReference type="Proteomes" id="UP000502196"/>
    </source>
</evidence>
<dbReference type="Proteomes" id="UP000231932">
    <property type="component" value="Chromosome"/>
</dbReference>
<dbReference type="RefSeq" id="WP_100667508.1">
    <property type="nucleotide sequence ID" value="NZ_CP024955.1"/>
</dbReference>
<evidence type="ECO:0000313" key="2">
    <source>
        <dbReference type="EMBL" id="CAB3392617.1"/>
    </source>
</evidence>
<evidence type="ECO:0000313" key="3">
    <source>
        <dbReference type="Proteomes" id="UP000231932"/>
    </source>
</evidence>
<dbReference type="OrthoDB" id="2988879at2"/>
<keyword evidence="3" id="KW-1185">Reference proteome</keyword>
<protein>
    <submittedName>
        <fullName evidence="1">Uncharacterized protein</fullName>
    </submittedName>
</protein>
<reference evidence="2 4" key="3">
    <citation type="submission" date="2020-04" db="EMBL/GenBank/DDBJ databases">
        <authorList>
            <person name="Hogendoorn C."/>
        </authorList>
    </citation>
    <scope>NUCLEOTIDE SEQUENCE [LARGE SCALE GENOMIC DNA]</scope>
    <source>
        <strain evidence="2">COOX1</strain>
    </source>
</reference>
<sequence>MFTRTGIRGETKVVFTFTKARPYAFFYGEAHLVLWQFDRDGRRDLYVLHEGDDGGATVLEYPGETFTERVLAEVGDVFFVSVHEEDEVAEAALGALFEHRGRRYGAYYDRKAETNPMIWFFRLEGEPGEVAVEPLNGQEHREISEVFVKRYGHLLDIRQEGSEMGEEGE</sequence>
<evidence type="ECO:0000313" key="1">
    <source>
        <dbReference type="EMBL" id="ATY84694.1"/>
    </source>
</evidence>
<dbReference type="KEGG" id="kyr:CVV65_06935"/>
<dbReference type="AlphaFoldDB" id="A0A2K8N5S5"/>